<organism evidence="2 3">
    <name type="scientific">Cyclospora cayetanensis</name>
    <dbReference type="NCBI Taxonomy" id="88456"/>
    <lineage>
        <taxon>Eukaryota</taxon>
        <taxon>Sar</taxon>
        <taxon>Alveolata</taxon>
        <taxon>Apicomplexa</taxon>
        <taxon>Conoidasida</taxon>
        <taxon>Coccidia</taxon>
        <taxon>Eucoccidiorida</taxon>
        <taxon>Eimeriorina</taxon>
        <taxon>Eimeriidae</taxon>
        <taxon>Cyclospora</taxon>
    </lineage>
</organism>
<feature type="region of interest" description="Disordered" evidence="1">
    <location>
        <begin position="560"/>
        <end position="692"/>
    </location>
</feature>
<keyword evidence="3" id="KW-1185">Reference proteome</keyword>
<evidence type="ECO:0000313" key="3">
    <source>
        <dbReference type="Proteomes" id="UP000095192"/>
    </source>
</evidence>
<proteinExistence type="predicted"/>
<comment type="caution">
    <text evidence="2">The sequence shown here is derived from an EMBL/GenBank/DDBJ whole genome shotgun (WGS) entry which is preliminary data.</text>
</comment>
<accession>A0A1D3D0N9</accession>
<evidence type="ECO:0000313" key="2">
    <source>
        <dbReference type="EMBL" id="OEH77007.1"/>
    </source>
</evidence>
<name>A0A1D3D0N9_9EIME</name>
<dbReference type="InParanoid" id="A0A1D3D0N9"/>
<feature type="region of interest" description="Disordered" evidence="1">
    <location>
        <begin position="222"/>
        <end position="258"/>
    </location>
</feature>
<dbReference type="Proteomes" id="UP000095192">
    <property type="component" value="Unassembled WGS sequence"/>
</dbReference>
<feature type="compositionally biased region" description="Low complexity" evidence="1">
    <location>
        <begin position="651"/>
        <end position="692"/>
    </location>
</feature>
<feature type="compositionally biased region" description="Low complexity" evidence="1">
    <location>
        <begin position="595"/>
        <end position="631"/>
    </location>
</feature>
<feature type="compositionally biased region" description="Basic residues" evidence="1">
    <location>
        <begin position="576"/>
        <end position="590"/>
    </location>
</feature>
<gene>
    <name evidence="2" type="ORF">cyc_03658</name>
</gene>
<dbReference type="VEuPathDB" id="ToxoDB:cyc_03658"/>
<sequence length="755" mass="78577">MLLPFTSLLHAPALPFYRRLLALSLPLCPLHNGPSAAAQRYLLLQGRSWEDCAAHFAAMEREAETMRRALLIFASWFASSTHSGCSAYTWIQTHLLRLYAAIRSGLCATSWPSVSPELSLQQRQQQLHELREQPALLLLDAAPRVVGLPASGGAVCAANLTLLHRHLSRCLQHTWEGRDGSGGCSASVEQLANEVETACAFLLQQLQRVFQISHTDYAHHPLSHRDALGDRQGARGPSEGPVLGAPRRGPPLPSDSGVLDEAEEASLPCLTRLFLLYRHPQKAATLVQGMCGALPEGAPTARALGGGPPGRRVCVGRTLTEAHLGRAAGGALSPVEARDTRKGLKGRRQKPLLPAPLLSAAFRSNVATAALLREVSAAGRAEAPLLAAAAAAAEDAAASLALSVWGGHAEGAAAALTRAPAPTAAIEAEVDVASSSATGVREEAQSEELSAPAAACAAGAKSSSSKAASRERALRTARSVEQAGSGLTPETQSRLPRGAAANQGSPGAPFEQRGALGSRGGVAVRRLRGRLPRTRALLEENLPCAVGEASLVSETGAEAVALDSGSSEEWVEPPPRRKKKRVQKALKRPPGRPPRQGASRQQLQRAAASGPAPQPATRQTAAESAAASGASIGRPPVDYSGVMHTRSCVTPPDTLAADLEAPPAAQAESEAPSAPRAASSASQAASEAVEPSRVGADAFPGLFVGEEEARGMRGVHWTVGFPVRDSRGAFYAKDTALALVQRASGHLGSSNSRGG</sequence>
<reference evidence="2 3" key="1">
    <citation type="journal article" date="2016" name="BMC Genomics">
        <title>Comparative genomics reveals Cyclospora cayetanensis possesses coccidia-like metabolism and invasion components but unique surface antigens.</title>
        <authorList>
            <person name="Liu S."/>
            <person name="Wang L."/>
            <person name="Zheng H."/>
            <person name="Xu Z."/>
            <person name="Roellig D.M."/>
            <person name="Li N."/>
            <person name="Frace M.A."/>
            <person name="Tang K."/>
            <person name="Arrowood M.J."/>
            <person name="Moss D.M."/>
            <person name="Zhang L."/>
            <person name="Feng Y."/>
            <person name="Xiao L."/>
        </authorList>
    </citation>
    <scope>NUCLEOTIDE SEQUENCE [LARGE SCALE GENOMIC DNA]</scope>
    <source>
        <strain evidence="2 3">CHN_HEN01</strain>
    </source>
</reference>
<protein>
    <submittedName>
        <fullName evidence="2">Uncharacterized protein</fullName>
    </submittedName>
</protein>
<feature type="compositionally biased region" description="Basic and acidic residues" evidence="1">
    <location>
        <begin position="222"/>
        <end position="233"/>
    </location>
</feature>
<dbReference type="AlphaFoldDB" id="A0A1D3D0N9"/>
<evidence type="ECO:0000256" key="1">
    <source>
        <dbReference type="SAM" id="MobiDB-lite"/>
    </source>
</evidence>
<dbReference type="EMBL" id="JROU02001244">
    <property type="protein sequence ID" value="OEH77007.1"/>
    <property type="molecule type" value="Genomic_DNA"/>
</dbReference>
<feature type="region of interest" description="Disordered" evidence="1">
    <location>
        <begin position="460"/>
        <end position="517"/>
    </location>
</feature>